<dbReference type="GO" id="GO:0009898">
    <property type="term" value="C:cytoplasmic side of plasma membrane"/>
    <property type="evidence" value="ECO:0007669"/>
    <property type="project" value="TreeGrafter"/>
</dbReference>
<dbReference type="OrthoDB" id="3252838at2"/>
<dbReference type="InterPro" id="IPR002586">
    <property type="entry name" value="CobQ/CobB/MinD/ParA_Nub-bd_dom"/>
</dbReference>
<keyword evidence="4" id="KW-1185">Reference proteome</keyword>
<dbReference type="PANTHER" id="PTHR43384">
    <property type="entry name" value="SEPTUM SITE-DETERMINING PROTEIN MIND HOMOLOG, CHLOROPLASTIC-RELATED"/>
    <property type="match status" value="1"/>
</dbReference>
<dbReference type="AlphaFoldDB" id="A0A810KVP6"/>
<dbReference type="InterPro" id="IPR050625">
    <property type="entry name" value="ParA/MinD_ATPase"/>
</dbReference>
<sequence>MAMDTSDPPDAEPRPLVVTGDAQLLDELLALAAAGCGDVDVAPDATAARQYWRTATLVVIGADAVTGCVRARLPRRRGLVLVTRLSEQGDGTYEPVSDDGGSWRVASQLDADHVVVLPAAAGWLTERFGSAGARYRESAPVVAVIGGRGGAGASVLAAGLALTAARTGLRTMLVDADPLGGGVDLLLGAEGAQGLRWPELSAARGRVDVAALRAGLPRQGELAMVSWDRGDEIEVPVEAMEATLDAGRRGGDLVVIDLPRSLGPAAMCGVQAASEVLMPVTADIRACAAAVRVATQVGPHCRSLRVVVRGPAPGGLTARDVGAALGLPVAGVLRPEPDLAAALERGDPPTGSGRGPLAELCGQLVAELTAHTGREVA</sequence>
<feature type="domain" description="CobQ/CobB/MinD/ParA nucleotide binding" evidence="1">
    <location>
        <begin position="142"/>
        <end position="347"/>
    </location>
</feature>
<accession>A0A810KVP6</accession>
<dbReference type="Pfam" id="PF26563">
    <property type="entry name" value="Rv3660c_N"/>
    <property type="match status" value="1"/>
</dbReference>
<evidence type="ECO:0000259" key="2">
    <source>
        <dbReference type="Pfam" id="PF26563"/>
    </source>
</evidence>
<dbReference type="GO" id="GO:0016887">
    <property type="term" value="F:ATP hydrolysis activity"/>
    <property type="evidence" value="ECO:0007669"/>
    <property type="project" value="TreeGrafter"/>
</dbReference>
<dbReference type="Gene3D" id="3.40.50.300">
    <property type="entry name" value="P-loop containing nucleotide triphosphate hydrolases"/>
    <property type="match status" value="1"/>
</dbReference>
<dbReference type="GO" id="GO:0005524">
    <property type="term" value="F:ATP binding"/>
    <property type="evidence" value="ECO:0007669"/>
    <property type="project" value="UniProtKB-KW"/>
</dbReference>
<dbReference type="KEGG" id="aser:Asera_05270"/>
<dbReference type="PANTHER" id="PTHR43384:SF11">
    <property type="entry name" value="SEPTUM SITE DETERMINING PROTEIN"/>
    <property type="match status" value="1"/>
</dbReference>
<evidence type="ECO:0000313" key="4">
    <source>
        <dbReference type="Proteomes" id="UP000680750"/>
    </source>
</evidence>
<dbReference type="Proteomes" id="UP000680750">
    <property type="component" value="Chromosome"/>
</dbReference>
<proteinExistence type="predicted"/>
<feature type="domain" description="Rv3660c-like CheY-like N-terminal" evidence="2">
    <location>
        <begin position="18"/>
        <end position="133"/>
    </location>
</feature>
<gene>
    <name evidence="3" type="ORF">Asera_05270</name>
</gene>
<name>A0A810KVP6_9ACTN</name>
<dbReference type="EMBL" id="AP023354">
    <property type="protein sequence ID" value="BCJ26419.1"/>
    <property type="molecule type" value="Genomic_DNA"/>
</dbReference>
<dbReference type="InterPro" id="IPR027417">
    <property type="entry name" value="P-loop_NTPase"/>
</dbReference>
<dbReference type="Pfam" id="PF01656">
    <property type="entry name" value="CbiA"/>
    <property type="match status" value="1"/>
</dbReference>
<organism evidence="3 4">
    <name type="scientific">Actinocatenispora sera</name>
    <dbReference type="NCBI Taxonomy" id="390989"/>
    <lineage>
        <taxon>Bacteria</taxon>
        <taxon>Bacillati</taxon>
        <taxon>Actinomycetota</taxon>
        <taxon>Actinomycetes</taxon>
        <taxon>Micromonosporales</taxon>
        <taxon>Micromonosporaceae</taxon>
        <taxon>Actinocatenispora</taxon>
    </lineage>
</organism>
<evidence type="ECO:0000259" key="1">
    <source>
        <dbReference type="Pfam" id="PF01656"/>
    </source>
</evidence>
<evidence type="ECO:0000313" key="3">
    <source>
        <dbReference type="EMBL" id="BCJ26419.1"/>
    </source>
</evidence>
<dbReference type="NCBIfam" id="TIGR03815">
    <property type="entry name" value="CpaE_hom_Actino"/>
    <property type="match status" value="1"/>
</dbReference>
<reference evidence="3" key="1">
    <citation type="submission" date="2020-08" db="EMBL/GenBank/DDBJ databases">
        <title>Whole genome shotgun sequence of Actinocatenispora sera NBRC 101916.</title>
        <authorList>
            <person name="Komaki H."/>
            <person name="Tamura T."/>
        </authorList>
    </citation>
    <scope>NUCLEOTIDE SEQUENCE</scope>
    <source>
        <strain evidence="3">NBRC 101916</strain>
    </source>
</reference>
<dbReference type="InterPro" id="IPR022521">
    <property type="entry name" value="Rv3660c"/>
</dbReference>
<protein>
    <submittedName>
        <fullName evidence="3">Septum formation initiator</fullName>
    </submittedName>
</protein>
<dbReference type="GO" id="GO:0051782">
    <property type="term" value="P:negative regulation of cell division"/>
    <property type="evidence" value="ECO:0007669"/>
    <property type="project" value="TreeGrafter"/>
</dbReference>
<dbReference type="SUPFAM" id="SSF52540">
    <property type="entry name" value="P-loop containing nucleoside triphosphate hydrolases"/>
    <property type="match status" value="1"/>
</dbReference>
<dbReference type="GO" id="GO:0005829">
    <property type="term" value="C:cytosol"/>
    <property type="evidence" value="ECO:0007669"/>
    <property type="project" value="TreeGrafter"/>
</dbReference>
<dbReference type="InterPro" id="IPR059050">
    <property type="entry name" value="Rv3660c_N"/>
</dbReference>